<proteinExistence type="predicted"/>
<dbReference type="EMBL" id="CADEAL010000063">
    <property type="protein sequence ID" value="CAB1413649.1"/>
    <property type="molecule type" value="Genomic_DNA"/>
</dbReference>
<dbReference type="Proteomes" id="UP001153269">
    <property type="component" value="Unassembled WGS sequence"/>
</dbReference>
<name>A0A9N7TKH3_PLEPL</name>
<gene>
    <name evidence="1" type="ORF">PLEPLA_LOCUS1350</name>
</gene>
<evidence type="ECO:0000313" key="2">
    <source>
        <dbReference type="Proteomes" id="UP001153269"/>
    </source>
</evidence>
<dbReference type="AlphaFoldDB" id="A0A9N7TKH3"/>
<sequence length="102" mass="11571">MDVSELWRLNVERASLSANLLQDKDYQACMSCSSATVKGRRRRVVHTIDICGHDSHITDHRDDRLIPGYALFPPPHHSLTLSNHLPLLSLLAISILVQCWDE</sequence>
<keyword evidence="2" id="KW-1185">Reference proteome</keyword>
<evidence type="ECO:0000313" key="1">
    <source>
        <dbReference type="EMBL" id="CAB1413649.1"/>
    </source>
</evidence>
<accession>A0A9N7TKH3</accession>
<organism evidence="1 2">
    <name type="scientific">Pleuronectes platessa</name>
    <name type="common">European plaice</name>
    <dbReference type="NCBI Taxonomy" id="8262"/>
    <lineage>
        <taxon>Eukaryota</taxon>
        <taxon>Metazoa</taxon>
        <taxon>Chordata</taxon>
        <taxon>Craniata</taxon>
        <taxon>Vertebrata</taxon>
        <taxon>Euteleostomi</taxon>
        <taxon>Actinopterygii</taxon>
        <taxon>Neopterygii</taxon>
        <taxon>Teleostei</taxon>
        <taxon>Neoteleostei</taxon>
        <taxon>Acanthomorphata</taxon>
        <taxon>Carangaria</taxon>
        <taxon>Pleuronectiformes</taxon>
        <taxon>Pleuronectoidei</taxon>
        <taxon>Pleuronectidae</taxon>
        <taxon>Pleuronectes</taxon>
    </lineage>
</organism>
<protein>
    <submittedName>
        <fullName evidence="1">Uncharacterized protein</fullName>
    </submittedName>
</protein>
<comment type="caution">
    <text evidence="1">The sequence shown here is derived from an EMBL/GenBank/DDBJ whole genome shotgun (WGS) entry which is preliminary data.</text>
</comment>
<reference evidence="1" key="1">
    <citation type="submission" date="2020-03" db="EMBL/GenBank/DDBJ databases">
        <authorList>
            <person name="Weist P."/>
        </authorList>
    </citation>
    <scope>NUCLEOTIDE SEQUENCE</scope>
</reference>